<keyword evidence="4" id="KW-1133">Transmembrane helix</keyword>
<keyword evidence="6" id="KW-0843">Virulence</keyword>
<evidence type="ECO:0008006" key="13">
    <source>
        <dbReference type="Google" id="ProtNLM"/>
    </source>
</evidence>
<evidence type="ECO:0000256" key="3">
    <source>
        <dbReference type="ARBA" id="ARBA00022692"/>
    </source>
</evidence>
<evidence type="ECO:0000256" key="6">
    <source>
        <dbReference type="ARBA" id="ARBA00023026"/>
    </source>
</evidence>
<evidence type="ECO:0000256" key="5">
    <source>
        <dbReference type="ARBA" id="ARBA00023002"/>
    </source>
</evidence>
<dbReference type="GO" id="GO:0016020">
    <property type="term" value="C:membrane"/>
    <property type="evidence" value="ECO:0007669"/>
    <property type="project" value="UniProtKB-SubCell"/>
</dbReference>
<accession>A0A9W8YU09</accession>
<evidence type="ECO:0000256" key="7">
    <source>
        <dbReference type="ARBA" id="ARBA00023136"/>
    </source>
</evidence>
<keyword evidence="8" id="KW-0325">Glycoprotein</keyword>
<organism evidence="11 12">
    <name type="scientific">Gnomoniopsis smithogilvyi</name>
    <dbReference type="NCBI Taxonomy" id="1191159"/>
    <lineage>
        <taxon>Eukaryota</taxon>
        <taxon>Fungi</taxon>
        <taxon>Dikarya</taxon>
        <taxon>Ascomycota</taxon>
        <taxon>Pezizomycotina</taxon>
        <taxon>Sordariomycetes</taxon>
        <taxon>Sordariomycetidae</taxon>
        <taxon>Diaporthales</taxon>
        <taxon>Gnomoniaceae</taxon>
        <taxon>Gnomoniopsis</taxon>
    </lineage>
</organism>
<comment type="pathway">
    <text evidence="2">Mycotoxin biosynthesis.</text>
</comment>
<keyword evidence="3" id="KW-0812">Transmembrane</keyword>
<dbReference type="EMBL" id="JAPEVB010000004">
    <property type="protein sequence ID" value="KAJ4390148.1"/>
    <property type="molecule type" value="Genomic_DNA"/>
</dbReference>
<reference evidence="11" key="1">
    <citation type="submission" date="2022-10" db="EMBL/GenBank/DDBJ databases">
        <title>Tapping the CABI collections for fungal endophytes: first genome assemblies for Collariella, Neodidymelliopsis, Ascochyta clinopodiicola, Didymella pomorum, Didymosphaeria variabile, Neocosmospora piperis and Neocucurbitaria cava.</title>
        <authorList>
            <person name="Hill R."/>
        </authorList>
    </citation>
    <scope>NUCLEOTIDE SEQUENCE</scope>
    <source>
        <strain evidence="11">IMI 355082</strain>
    </source>
</reference>
<feature type="signal peptide" evidence="10">
    <location>
        <begin position="1"/>
        <end position="17"/>
    </location>
</feature>
<evidence type="ECO:0000256" key="1">
    <source>
        <dbReference type="ARBA" id="ARBA00004167"/>
    </source>
</evidence>
<comment type="similarity">
    <text evidence="9">Belongs to the ustYa family.</text>
</comment>
<dbReference type="InterPro" id="IPR021765">
    <property type="entry name" value="UstYa-like"/>
</dbReference>
<evidence type="ECO:0000256" key="10">
    <source>
        <dbReference type="SAM" id="SignalP"/>
    </source>
</evidence>
<protein>
    <recommendedName>
        <fullName evidence="13">Oxidase ustYa</fullName>
    </recommendedName>
</protein>
<dbReference type="AlphaFoldDB" id="A0A9W8YU09"/>
<keyword evidence="7" id="KW-0472">Membrane</keyword>
<evidence type="ECO:0000256" key="2">
    <source>
        <dbReference type="ARBA" id="ARBA00004685"/>
    </source>
</evidence>
<evidence type="ECO:0000256" key="4">
    <source>
        <dbReference type="ARBA" id="ARBA00022989"/>
    </source>
</evidence>
<dbReference type="Proteomes" id="UP001140453">
    <property type="component" value="Unassembled WGS sequence"/>
</dbReference>
<evidence type="ECO:0000313" key="12">
    <source>
        <dbReference type="Proteomes" id="UP001140453"/>
    </source>
</evidence>
<comment type="subcellular location">
    <subcellularLocation>
        <location evidence="1">Membrane</location>
        <topology evidence="1">Single-pass membrane protein</topology>
    </subcellularLocation>
</comment>
<dbReference type="PANTHER" id="PTHR33365:SF11">
    <property type="entry name" value="TAT PATHWAY SIGNAL SEQUENCE"/>
    <property type="match status" value="1"/>
</dbReference>
<keyword evidence="5" id="KW-0560">Oxidoreductase</keyword>
<keyword evidence="10" id="KW-0732">Signal</keyword>
<name>A0A9W8YU09_9PEZI</name>
<proteinExistence type="inferred from homology"/>
<evidence type="ECO:0000256" key="9">
    <source>
        <dbReference type="ARBA" id="ARBA00035112"/>
    </source>
</evidence>
<dbReference type="Pfam" id="PF11807">
    <property type="entry name" value="UstYa"/>
    <property type="match status" value="1"/>
</dbReference>
<evidence type="ECO:0000256" key="8">
    <source>
        <dbReference type="ARBA" id="ARBA00023180"/>
    </source>
</evidence>
<keyword evidence="12" id="KW-1185">Reference proteome</keyword>
<evidence type="ECO:0000313" key="11">
    <source>
        <dbReference type="EMBL" id="KAJ4390148.1"/>
    </source>
</evidence>
<sequence length="207" mass="23492">MLLQGLLNTVLLLLVLALLVDRRWHQQRYGQLEGSGDITGFVPPASQQIKSFVPDMAFVPENGSDFFSEEVKEKWLSIVPKGLGYLKVDNPSKYNNLPHPVKGYKDTVFTTSVTHQLHCLYNILEVYSSLTSGQPIEEQMKGHLPHCFEYLRQSIMCCGDTALEGQHTTFPNGIIGSDGWDAKHVCKDYGQIFEYLEKNRVDDQVWI</sequence>
<feature type="chain" id="PRO_5040964429" description="Oxidase ustYa" evidence="10">
    <location>
        <begin position="18"/>
        <end position="207"/>
    </location>
</feature>
<dbReference type="GO" id="GO:0043386">
    <property type="term" value="P:mycotoxin biosynthetic process"/>
    <property type="evidence" value="ECO:0007669"/>
    <property type="project" value="InterPro"/>
</dbReference>
<dbReference type="PANTHER" id="PTHR33365">
    <property type="entry name" value="YALI0B05434P"/>
    <property type="match status" value="1"/>
</dbReference>
<dbReference type="GO" id="GO:0016491">
    <property type="term" value="F:oxidoreductase activity"/>
    <property type="evidence" value="ECO:0007669"/>
    <property type="project" value="UniProtKB-KW"/>
</dbReference>
<comment type="caution">
    <text evidence="11">The sequence shown here is derived from an EMBL/GenBank/DDBJ whole genome shotgun (WGS) entry which is preliminary data.</text>
</comment>
<gene>
    <name evidence="11" type="ORF">N0V93_007622</name>
</gene>
<dbReference type="OrthoDB" id="3687641at2759"/>